<dbReference type="Proteomes" id="UP000177583">
    <property type="component" value="Unassembled WGS sequence"/>
</dbReference>
<feature type="coiled-coil region" evidence="1">
    <location>
        <begin position="440"/>
        <end position="474"/>
    </location>
</feature>
<gene>
    <name evidence="4" type="ORF">A2557_01175</name>
</gene>
<dbReference type="GO" id="GO:0120147">
    <property type="term" value="F:formylglycine-generating oxidase activity"/>
    <property type="evidence" value="ECO:0007669"/>
    <property type="project" value="TreeGrafter"/>
</dbReference>
<protein>
    <recommendedName>
        <fullName evidence="3">Sulfatase-modifying factor enzyme-like domain-containing protein</fullName>
    </recommendedName>
</protein>
<dbReference type="PANTHER" id="PTHR23150">
    <property type="entry name" value="SULFATASE MODIFYING FACTOR 1, 2"/>
    <property type="match status" value="1"/>
</dbReference>
<organism evidence="4 5">
    <name type="scientific">Candidatus Lambdaproteobacteria bacterium RIFOXYD2_FULL_56_26</name>
    <dbReference type="NCBI Taxonomy" id="1817773"/>
    <lineage>
        <taxon>Bacteria</taxon>
        <taxon>Pseudomonadati</taxon>
        <taxon>Pseudomonadota</taxon>
        <taxon>Candidatus Lambdaproteobacteria</taxon>
    </lineage>
</organism>
<dbReference type="AlphaFoldDB" id="A0A1F6GZF5"/>
<name>A0A1F6GZF5_9PROT</name>
<proteinExistence type="predicted"/>
<dbReference type="Pfam" id="PF03781">
    <property type="entry name" value="FGE-sulfatase"/>
    <property type="match status" value="1"/>
</dbReference>
<dbReference type="InterPro" id="IPR042095">
    <property type="entry name" value="SUMF_sf"/>
</dbReference>
<dbReference type="Gene3D" id="3.40.50.10610">
    <property type="entry name" value="ABC-type transport auxiliary lipoprotein component"/>
    <property type="match status" value="1"/>
</dbReference>
<dbReference type="InterPro" id="IPR016187">
    <property type="entry name" value="CTDL_fold"/>
</dbReference>
<reference evidence="4 5" key="1">
    <citation type="journal article" date="2016" name="Nat. Commun.">
        <title>Thousands of microbial genomes shed light on interconnected biogeochemical processes in an aquifer system.</title>
        <authorList>
            <person name="Anantharaman K."/>
            <person name="Brown C.T."/>
            <person name="Hug L.A."/>
            <person name="Sharon I."/>
            <person name="Castelle C.J."/>
            <person name="Probst A.J."/>
            <person name="Thomas B.C."/>
            <person name="Singh A."/>
            <person name="Wilkins M.J."/>
            <person name="Karaoz U."/>
            <person name="Brodie E.L."/>
            <person name="Williams K.H."/>
            <person name="Hubbard S.S."/>
            <person name="Banfield J.F."/>
        </authorList>
    </citation>
    <scope>NUCLEOTIDE SEQUENCE [LARGE SCALE GENOMIC DNA]</scope>
</reference>
<dbReference type="Gene3D" id="3.90.1580.10">
    <property type="entry name" value="paralog of FGE (formylglycine-generating enzyme)"/>
    <property type="match status" value="1"/>
</dbReference>
<dbReference type="InterPro" id="IPR021698">
    <property type="entry name" value="DUF3280"/>
</dbReference>
<dbReference type="Pfam" id="PF11684">
    <property type="entry name" value="DUF3280"/>
    <property type="match status" value="1"/>
</dbReference>
<dbReference type="PANTHER" id="PTHR23150:SF19">
    <property type="entry name" value="FORMYLGLYCINE-GENERATING ENZYME"/>
    <property type="match status" value="1"/>
</dbReference>
<evidence type="ECO:0000256" key="1">
    <source>
        <dbReference type="SAM" id="Coils"/>
    </source>
</evidence>
<feature type="domain" description="Sulfatase-modifying factor enzyme-like" evidence="3">
    <location>
        <begin position="472"/>
        <end position="697"/>
    </location>
</feature>
<evidence type="ECO:0000313" key="4">
    <source>
        <dbReference type="EMBL" id="OGH03546.1"/>
    </source>
</evidence>
<keyword evidence="1" id="KW-0175">Coiled coil</keyword>
<dbReference type="SUPFAM" id="SSF56436">
    <property type="entry name" value="C-type lectin-like"/>
    <property type="match status" value="1"/>
</dbReference>
<dbReference type="InterPro" id="IPR005532">
    <property type="entry name" value="SUMF_dom"/>
</dbReference>
<feature type="compositionally biased region" description="Polar residues" evidence="2">
    <location>
        <begin position="593"/>
        <end position="615"/>
    </location>
</feature>
<evidence type="ECO:0000259" key="3">
    <source>
        <dbReference type="Pfam" id="PF03781"/>
    </source>
</evidence>
<accession>A0A1F6GZF5</accession>
<evidence type="ECO:0000256" key="2">
    <source>
        <dbReference type="SAM" id="MobiDB-lite"/>
    </source>
</evidence>
<dbReference type="InterPro" id="IPR051043">
    <property type="entry name" value="Sulfatase_Mod_Factor_Kinase"/>
</dbReference>
<comment type="caution">
    <text evidence="4">The sequence shown here is derived from an EMBL/GenBank/DDBJ whole genome shotgun (WGS) entry which is preliminary data.</text>
</comment>
<evidence type="ECO:0000313" key="5">
    <source>
        <dbReference type="Proteomes" id="UP000177583"/>
    </source>
</evidence>
<dbReference type="EMBL" id="MFNF01000015">
    <property type="protein sequence ID" value="OGH03546.1"/>
    <property type="molecule type" value="Genomic_DNA"/>
</dbReference>
<sequence>MISVRGETEPKGAVVSLKLSATIGLKGTILAQAQVEFENVSKVNKQLVAVLPLEGKDLTPDQRTAFSDAFQSSIAQSGEYQLASSAEVSKMSPDEIQKVQNCTRDECATTIGAQLGVDRVISSTVAKLGEGKYQVSAKVLSVKDGTIVKTATADHEGDLANLKSTLATLSTRLTNRQVADLGIDAMLAAQAQARSEELAKIAAEQDKIKKAQLENEASWREIARQAELNRAKWVVIDDSLSLEKAIAEADALRAEFAATEKEFEAQWKKSQANLALASKVEKDPFETPEEFKKRATEAGFEESKRLVQQEQTYLSQKIEVLEPFEKRLAEFQAKRFTLPEVKLTASLGSPDAVASNFPITIFQGKKSWSGTWPYQDREQAKALYATKTLITVQAKAALSNGAKDKTGTKLTKAEALHPGVGAKQTVNLETPVPFPELAVVEGLRVKLRESEGKQAKLEAERIAALERLERLERFVPIKGGCFLMGDSFKEGEDDERLHEVCVSDFYLGKYEVTQEEWEKVMGNNPSDFERANNPVENMSWNDIQDFLGKLNAQSDGKYRLPTEAEWEYACREGGKKVKFGNGKDILDPREANFNGSANKESYSVQGKNRQRTTPVGSFAPNALGLYDMSGNVWEWVQDWYGDYPSKKQTNPTGPSGGSNRVYRGGSWLFYPRTLRCAYRDSRYPSGSHNLLGFRLLRTAP</sequence>
<feature type="region of interest" description="Disordered" evidence="2">
    <location>
        <begin position="589"/>
        <end position="615"/>
    </location>
</feature>